<organism evidence="2">
    <name type="scientific">Thuja koraiensis</name>
    <dbReference type="NCBI Taxonomy" id="241616"/>
    <lineage>
        <taxon>Eukaryota</taxon>
        <taxon>Viridiplantae</taxon>
        <taxon>Streptophyta</taxon>
        <taxon>Embryophyta</taxon>
        <taxon>Tracheophyta</taxon>
        <taxon>Spermatophyta</taxon>
        <taxon>Pinopsida</taxon>
        <taxon>Pinidae</taxon>
        <taxon>Conifers II</taxon>
        <taxon>Cupressales</taxon>
        <taxon>Cupressaceae</taxon>
        <taxon>Thuja</taxon>
    </lineage>
</organism>
<protein>
    <submittedName>
        <fullName evidence="2">Ribosomal protein L32</fullName>
    </submittedName>
</protein>
<reference evidence="2" key="1">
    <citation type="submission" date="2017-09" db="EMBL/GenBank/DDBJ databases">
        <authorList>
            <person name="Adelalu K.F."/>
            <person name="Wang H."/>
        </authorList>
    </citation>
    <scope>NUCLEOTIDE SEQUENCE</scope>
</reference>
<sequence length="102" mass="11531">MAVPKKRTSKSKKQHRNKVWRKKANSDARKALSYLMSDSSLREFFFGDKDDMITTGSVLDLPAELIMVKNPKGFYEVDPGPPSKHDSSLSTGKDEEDPENNE</sequence>
<dbReference type="InterPro" id="IPR044958">
    <property type="entry name" value="Ribosomal_bL32_plant/cyanobact"/>
</dbReference>
<reference evidence="3" key="3">
    <citation type="journal article" date="2020" name="Mitochondrial DNA Part B Resour">
        <title>The complete chloroplast genome sequence of Thuja koraiensis from Changbai Mountain in China.</title>
        <authorList>
            <person name="Yang C.J."/>
            <person name="Zhang H."/>
            <person name="Bai Y.L."/>
            <person name="Yang T.T."/>
        </authorList>
    </citation>
    <scope>NUCLEOTIDE SEQUENCE</scope>
</reference>
<name>A0A5J6RPQ2_9CONI</name>
<reference evidence="3" key="2">
    <citation type="submission" date="2019-12" db="EMBL/GenBank/DDBJ databases">
        <authorList>
            <person name="Yang C."/>
        </authorList>
    </citation>
    <scope>NUCLEOTIDE SEQUENCE</scope>
</reference>
<feature type="region of interest" description="Disordered" evidence="1">
    <location>
        <begin position="1"/>
        <end position="24"/>
    </location>
</feature>
<dbReference type="RefSeq" id="YP_009829288.1">
    <property type="nucleotide sequence ID" value="NC_048527.1"/>
</dbReference>
<accession>A0A5J6RPQ2</accession>
<evidence type="ECO:0000256" key="1">
    <source>
        <dbReference type="SAM" id="MobiDB-lite"/>
    </source>
</evidence>
<keyword evidence="2" id="KW-0689">Ribosomal protein</keyword>
<dbReference type="EMBL" id="MN820657">
    <property type="protein sequence ID" value="QJC59806.1"/>
    <property type="molecule type" value="Genomic_DNA"/>
</dbReference>
<gene>
    <name evidence="2" type="primary">rpl32</name>
</gene>
<dbReference type="PANTHER" id="PTHR36083">
    <property type="entry name" value="50S RIBOSOMAL PROTEIN L32, CHLOROPLASTIC"/>
    <property type="match status" value="1"/>
</dbReference>
<dbReference type="GO" id="GO:0005840">
    <property type="term" value="C:ribosome"/>
    <property type="evidence" value="ECO:0007669"/>
    <property type="project" value="UniProtKB-KW"/>
</dbReference>
<geneLocation type="plastid" evidence="2"/>
<dbReference type="PANTHER" id="PTHR36083:SF1">
    <property type="entry name" value="LARGE RIBOSOMAL SUBUNIT PROTEIN BL32C"/>
    <property type="match status" value="1"/>
</dbReference>
<dbReference type="GeneID" id="55293481"/>
<feature type="compositionally biased region" description="Basic residues" evidence="1">
    <location>
        <begin position="1"/>
        <end position="23"/>
    </location>
</feature>
<feature type="region of interest" description="Disordered" evidence="1">
    <location>
        <begin position="73"/>
        <end position="102"/>
    </location>
</feature>
<keyword evidence="2" id="KW-0934">Plastid</keyword>
<proteinExistence type="predicted"/>
<keyword evidence="3" id="KW-0150">Chloroplast</keyword>
<dbReference type="AlphaFoldDB" id="A0A5J6RPQ2"/>
<evidence type="ECO:0000313" key="3">
    <source>
        <dbReference type="EMBL" id="QJC59806.1"/>
    </source>
</evidence>
<evidence type="ECO:0000313" key="2">
    <source>
        <dbReference type="EMBL" id="QEZ90411.1"/>
    </source>
</evidence>
<keyword evidence="2" id="KW-0687">Ribonucleoprotein</keyword>
<dbReference type="EMBL" id="MG012464">
    <property type="protein sequence ID" value="QEZ90411.1"/>
    <property type="molecule type" value="Genomic_DNA"/>
</dbReference>